<keyword evidence="2" id="KW-0540">Nuclease</keyword>
<keyword evidence="2" id="KW-0255">Endonuclease</keyword>
<dbReference type="Pfam" id="PF05685">
    <property type="entry name" value="Uma2"/>
    <property type="match status" value="1"/>
</dbReference>
<dbReference type="EMBL" id="FZPD01000003">
    <property type="protein sequence ID" value="SNS93423.1"/>
    <property type="molecule type" value="Genomic_DNA"/>
</dbReference>
<feature type="domain" description="Putative restriction endonuclease" evidence="1">
    <location>
        <begin position="27"/>
        <end position="199"/>
    </location>
</feature>
<dbReference type="SUPFAM" id="SSF52980">
    <property type="entry name" value="Restriction endonuclease-like"/>
    <property type="match status" value="1"/>
</dbReference>
<evidence type="ECO:0000259" key="1">
    <source>
        <dbReference type="Pfam" id="PF05685"/>
    </source>
</evidence>
<dbReference type="AlphaFoldDB" id="A0A239IK52"/>
<dbReference type="InterPro" id="IPR011335">
    <property type="entry name" value="Restrct_endonuc-II-like"/>
</dbReference>
<keyword evidence="2" id="KW-0378">Hydrolase</keyword>
<dbReference type="Gene3D" id="3.90.1570.10">
    <property type="entry name" value="tt1808, chain A"/>
    <property type="match status" value="1"/>
</dbReference>
<accession>A0A239IK52</accession>
<sequence>MADEYNIPEQPVDDISLLEPEATYSYADYLKWSFEERVELIKGKIFKMSPAPRTNHQTISMNLGSEIKNFLKGKSCKVFAAPFDVRLPKNSDDPDNKILTVVQPDICVICDHTKLDVLGCKGAPDLIIEILSPSTAKKDLENKFELYEENGVKEYWVVYPGENLIDIFDLKKDKYVLRGKFIGNVSVNSSVLPQFKVSLEDVFED</sequence>
<reference evidence="2 3" key="1">
    <citation type="submission" date="2017-06" db="EMBL/GenBank/DDBJ databases">
        <authorList>
            <person name="Kim H.J."/>
            <person name="Triplett B.A."/>
        </authorList>
    </citation>
    <scope>NUCLEOTIDE SEQUENCE [LARGE SCALE GENOMIC DNA]</scope>
    <source>
        <strain evidence="2 3">DSM 19307</strain>
    </source>
</reference>
<name>A0A239IK52_EKHLU</name>
<evidence type="ECO:0000313" key="2">
    <source>
        <dbReference type="EMBL" id="SNS93423.1"/>
    </source>
</evidence>
<dbReference type="GO" id="GO:0004519">
    <property type="term" value="F:endonuclease activity"/>
    <property type="evidence" value="ECO:0007669"/>
    <property type="project" value="UniProtKB-KW"/>
</dbReference>
<gene>
    <name evidence="2" type="ORF">SAMN05421640_1683</name>
</gene>
<dbReference type="PANTHER" id="PTHR36558">
    <property type="entry name" value="GLR1098 PROTEIN"/>
    <property type="match status" value="1"/>
</dbReference>
<dbReference type="CDD" id="cd06260">
    <property type="entry name" value="DUF820-like"/>
    <property type="match status" value="1"/>
</dbReference>
<dbReference type="PANTHER" id="PTHR36558:SF1">
    <property type="entry name" value="RESTRICTION ENDONUCLEASE DOMAIN-CONTAINING PROTEIN-RELATED"/>
    <property type="match status" value="1"/>
</dbReference>
<dbReference type="RefSeq" id="WP_089356429.1">
    <property type="nucleotide sequence ID" value="NZ_FZPD01000003.1"/>
</dbReference>
<keyword evidence="3" id="KW-1185">Reference proteome</keyword>
<proteinExistence type="predicted"/>
<organism evidence="2 3">
    <name type="scientific">Ekhidna lutea</name>
    <dbReference type="NCBI Taxonomy" id="447679"/>
    <lineage>
        <taxon>Bacteria</taxon>
        <taxon>Pseudomonadati</taxon>
        <taxon>Bacteroidota</taxon>
        <taxon>Cytophagia</taxon>
        <taxon>Cytophagales</taxon>
        <taxon>Reichenbachiellaceae</taxon>
        <taxon>Ekhidna</taxon>
    </lineage>
</organism>
<evidence type="ECO:0000313" key="3">
    <source>
        <dbReference type="Proteomes" id="UP000198393"/>
    </source>
</evidence>
<dbReference type="OrthoDB" id="9808428at2"/>
<dbReference type="InterPro" id="IPR008538">
    <property type="entry name" value="Uma2"/>
</dbReference>
<dbReference type="InterPro" id="IPR012296">
    <property type="entry name" value="Nuclease_put_TT1808"/>
</dbReference>
<dbReference type="Proteomes" id="UP000198393">
    <property type="component" value="Unassembled WGS sequence"/>
</dbReference>
<protein>
    <submittedName>
        <fullName evidence="2">Endonuclease, Uma2 family (Restriction endonuclease fold)</fullName>
    </submittedName>
</protein>